<dbReference type="PANTHER" id="PTHR35901:SF1">
    <property type="entry name" value="EXONUCLEASE VAPC9"/>
    <property type="match status" value="1"/>
</dbReference>
<accession>A0A2R7Y437</accession>
<evidence type="ECO:0000313" key="2">
    <source>
        <dbReference type="Proteomes" id="UP000244093"/>
    </source>
</evidence>
<dbReference type="EMBL" id="NBVN01000004">
    <property type="protein sequence ID" value="PUA32284.1"/>
    <property type="molecule type" value="Genomic_DNA"/>
</dbReference>
<protein>
    <recommendedName>
        <fullName evidence="3">PIN domain-containing protein</fullName>
    </recommendedName>
</protein>
<reference evidence="1 2" key="1">
    <citation type="journal article" date="2018" name="Syst. Appl. Microbiol.">
        <title>A new symbiotic nanoarchaeote (Candidatus Nanoclepta minutus) and its host (Zestosphaera tikiterensis gen. nov., sp. nov.) from a New Zealand hot spring.</title>
        <authorList>
            <person name="St John E."/>
            <person name="Liu Y."/>
            <person name="Podar M."/>
            <person name="Stott M.B."/>
            <person name="Meneghin J."/>
            <person name="Chen Z."/>
            <person name="Lagutin K."/>
            <person name="Mitchell K."/>
            <person name="Reysenbach A.L."/>
        </authorList>
    </citation>
    <scope>NUCLEOTIDE SEQUENCE [LARGE SCALE GENOMIC DNA]</scope>
    <source>
        <strain evidence="1">NZ3</strain>
    </source>
</reference>
<dbReference type="Gene3D" id="3.40.50.1010">
    <property type="entry name" value="5'-nuclease"/>
    <property type="match status" value="1"/>
</dbReference>
<name>A0A2R7Y437_9CREN</name>
<dbReference type="InterPro" id="IPR029060">
    <property type="entry name" value="PIN-like_dom_sf"/>
</dbReference>
<sequence length="168" mass="19131">MREEVANIVLDTTVIVKSLLKPAKHLPRNVYDRELSTHKKCRTITRLLKKNRYFIYFPRAGLVEVVAVLRRNSLSRDMVSDIVSTIERTFIVVNEDLLFNKAVEVALLEAPSGFDTYFIALAFNVKALLLTDDESMAIHARNLNVETILVKAISEEEILKELSGRNKS</sequence>
<comment type="caution">
    <text evidence="1">The sequence shown here is derived from an EMBL/GenBank/DDBJ whole genome shotgun (WGS) entry which is preliminary data.</text>
</comment>
<dbReference type="PANTHER" id="PTHR35901">
    <property type="entry name" value="RIBONUCLEASE VAPC3"/>
    <property type="match status" value="1"/>
</dbReference>
<dbReference type="Proteomes" id="UP000244093">
    <property type="component" value="Unassembled WGS sequence"/>
</dbReference>
<dbReference type="SUPFAM" id="SSF88723">
    <property type="entry name" value="PIN domain-like"/>
    <property type="match status" value="1"/>
</dbReference>
<dbReference type="InterPro" id="IPR051619">
    <property type="entry name" value="TypeII_TA_RNase_PINc/VapC"/>
</dbReference>
<gene>
    <name evidence="1" type="ORF">B7O98_06370</name>
</gene>
<evidence type="ECO:0008006" key="3">
    <source>
        <dbReference type="Google" id="ProtNLM"/>
    </source>
</evidence>
<dbReference type="AlphaFoldDB" id="A0A2R7Y437"/>
<proteinExistence type="predicted"/>
<evidence type="ECO:0000313" key="1">
    <source>
        <dbReference type="EMBL" id="PUA32284.1"/>
    </source>
</evidence>
<organism evidence="1 2">
    <name type="scientific">Zestosphaera tikiterensis</name>
    <dbReference type="NCBI Taxonomy" id="1973259"/>
    <lineage>
        <taxon>Archaea</taxon>
        <taxon>Thermoproteota</taxon>
        <taxon>Thermoprotei</taxon>
        <taxon>Desulfurococcales</taxon>
        <taxon>Desulfurococcaceae</taxon>
        <taxon>Zestosphaera</taxon>
    </lineage>
</organism>